<dbReference type="Pfam" id="PF16363">
    <property type="entry name" value="GDP_Man_Dehyd"/>
    <property type="match status" value="1"/>
</dbReference>
<comment type="caution">
    <text evidence="11">The sequence shown here is derived from an EMBL/GenBank/DDBJ whole genome shotgun (WGS) entry which is preliminary data.</text>
</comment>
<evidence type="ECO:0000256" key="2">
    <source>
        <dbReference type="ARBA" id="ARBA00000083"/>
    </source>
</evidence>
<dbReference type="EMBL" id="JBBCAQ010000036">
    <property type="protein sequence ID" value="KAK7576233.1"/>
    <property type="molecule type" value="Genomic_DNA"/>
</dbReference>
<sequence length="353" mass="38564">MSKPYILITGGAGFIGSHCALVLLEHGFDVVVIDNCSNAYLGSSDSKPESLKRVEKLTNKSIEFVKGDLSDCDNLGSVFKKFNISCVLHCAALKSVKESWDIPLSYYSNNVTGSINLFSVMSSYGVKKLIFSSSSTVYGDPQFLPLTEEHPTGQNCANPYGRTKFLVEEILKDLCRSDKDWCVYSLRYFNPVGAHPSGDIGEDPLGIPNNLMPIITQVAIGKLKSIDVYGNDYDTVDGTGVRDYIHIMDLAEGHAAAIKVLLKEKGNAGIFKAYNLGTGSGSSVLQMISTFEKVNSVKIPYKIVGKRAGDVAASYCAVQLAKKELGWQAKYGLAEMCKDAWTWQTKNPKGYQK</sequence>
<evidence type="ECO:0000313" key="12">
    <source>
        <dbReference type="Proteomes" id="UP001367676"/>
    </source>
</evidence>
<evidence type="ECO:0000313" key="11">
    <source>
        <dbReference type="EMBL" id="KAK7576233.1"/>
    </source>
</evidence>
<dbReference type="InterPro" id="IPR016040">
    <property type="entry name" value="NAD(P)-bd_dom"/>
</dbReference>
<dbReference type="Gene3D" id="3.40.50.720">
    <property type="entry name" value="NAD(P)-binding Rossmann-like Domain"/>
    <property type="match status" value="1"/>
</dbReference>
<keyword evidence="6 9" id="KW-0520">NAD</keyword>
<dbReference type="PANTHER" id="PTHR43725">
    <property type="entry name" value="UDP-GLUCOSE 4-EPIMERASE"/>
    <property type="match status" value="1"/>
</dbReference>
<dbReference type="GO" id="GO:0005829">
    <property type="term" value="C:cytosol"/>
    <property type="evidence" value="ECO:0007669"/>
    <property type="project" value="TreeGrafter"/>
</dbReference>
<comment type="catalytic activity">
    <reaction evidence="2 9">
        <text>UDP-alpha-D-glucose = UDP-alpha-D-galactose</text>
        <dbReference type="Rhea" id="RHEA:22168"/>
        <dbReference type="ChEBI" id="CHEBI:58885"/>
        <dbReference type="ChEBI" id="CHEBI:66914"/>
        <dbReference type="EC" id="5.1.3.2"/>
    </reaction>
</comment>
<dbReference type="EC" id="5.1.3.2" evidence="9"/>
<comment type="function">
    <text evidence="4">Catalyzes two distinct but analogous reactions: the reversible epimerization of UDP-glucose to UDP-galactose and the reversible epimerization of UDP-N-acetylglucosamine to UDP-N-acetylgalactosamine. The reaction with UDP-Gal plays a critical role in the Leloir pathway of galactose catabolism in which galactose is converted to the glycolytic intermediate glucose 6-phosphate. It contributes to the catabolism of dietary galactose and enables the endogenous biosynthesis of both UDP-Gal and UDP-GalNAc when exogenous sources are limited. Both UDP-sugar interconversions are important in the synthesis of glycoproteins and glycolipids.</text>
</comment>
<keyword evidence="8 9" id="KW-0413">Isomerase</keyword>
<dbReference type="NCBIfam" id="TIGR01179">
    <property type="entry name" value="galE"/>
    <property type="match status" value="1"/>
</dbReference>
<evidence type="ECO:0000256" key="7">
    <source>
        <dbReference type="ARBA" id="ARBA00023144"/>
    </source>
</evidence>
<dbReference type="Gene3D" id="3.90.25.10">
    <property type="entry name" value="UDP-galactose 4-epimerase, domain 1"/>
    <property type="match status" value="1"/>
</dbReference>
<dbReference type="PANTHER" id="PTHR43725:SF47">
    <property type="entry name" value="UDP-GLUCOSE 4-EPIMERASE"/>
    <property type="match status" value="1"/>
</dbReference>
<dbReference type="GO" id="GO:0003978">
    <property type="term" value="F:UDP-glucose 4-epimerase activity"/>
    <property type="evidence" value="ECO:0007669"/>
    <property type="project" value="UniProtKB-UniRule"/>
</dbReference>
<keyword evidence="7" id="KW-0299">Galactose metabolism</keyword>
<feature type="domain" description="NAD(P)-binding" evidence="10">
    <location>
        <begin position="7"/>
        <end position="339"/>
    </location>
</feature>
<evidence type="ECO:0000256" key="8">
    <source>
        <dbReference type="ARBA" id="ARBA00023235"/>
    </source>
</evidence>
<keyword evidence="12" id="KW-1185">Reference proteome</keyword>
<reference evidence="11 12" key="1">
    <citation type="submission" date="2024-03" db="EMBL/GenBank/DDBJ databases">
        <title>Adaptation during the transition from Ophiocordyceps entomopathogen to insect associate is accompanied by gene loss and intensified selection.</title>
        <authorList>
            <person name="Ward C.M."/>
            <person name="Onetto C.A."/>
            <person name="Borneman A.R."/>
        </authorList>
    </citation>
    <scope>NUCLEOTIDE SEQUENCE [LARGE SCALE GENOMIC DNA]</scope>
    <source>
        <strain evidence="11">AWRI1</strain>
        <tissue evidence="11">Single Adult Female</tissue>
    </source>
</reference>
<accession>A0AAN9TBA0</accession>
<name>A0AAN9TBA0_9HEMI</name>
<evidence type="ECO:0000256" key="9">
    <source>
        <dbReference type="RuleBase" id="RU366046"/>
    </source>
</evidence>
<dbReference type="SUPFAM" id="SSF51735">
    <property type="entry name" value="NAD(P)-binding Rossmann-fold domains"/>
    <property type="match status" value="1"/>
</dbReference>
<dbReference type="InterPro" id="IPR005886">
    <property type="entry name" value="UDP_G4E"/>
</dbReference>
<evidence type="ECO:0000256" key="4">
    <source>
        <dbReference type="ARBA" id="ARBA00002760"/>
    </source>
</evidence>
<comment type="similarity">
    <text evidence="9">Belongs to the NAD(P)-dependent epimerase/dehydratase family.</text>
</comment>
<organism evidence="11 12">
    <name type="scientific">Parthenolecanium corni</name>
    <dbReference type="NCBI Taxonomy" id="536013"/>
    <lineage>
        <taxon>Eukaryota</taxon>
        <taxon>Metazoa</taxon>
        <taxon>Ecdysozoa</taxon>
        <taxon>Arthropoda</taxon>
        <taxon>Hexapoda</taxon>
        <taxon>Insecta</taxon>
        <taxon>Pterygota</taxon>
        <taxon>Neoptera</taxon>
        <taxon>Paraneoptera</taxon>
        <taxon>Hemiptera</taxon>
        <taxon>Sternorrhyncha</taxon>
        <taxon>Coccoidea</taxon>
        <taxon>Coccidae</taxon>
        <taxon>Parthenolecanium</taxon>
    </lineage>
</organism>
<evidence type="ECO:0000256" key="3">
    <source>
        <dbReference type="ARBA" id="ARBA00001911"/>
    </source>
</evidence>
<keyword evidence="9" id="KW-0119">Carbohydrate metabolism</keyword>
<dbReference type="InterPro" id="IPR036291">
    <property type="entry name" value="NAD(P)-bd_dom_sf"/>
</dbReference>
<comment type="catalytic activity">
    <reaction evidence="1">
        <text>UDP-N-acetyl-alpha-D-glucosamine = UDP-N-acetyl-alpha-D-galactosamine</text>
        <dbReference type="Rhea" id="RHEA:20517"/>
        <dbReference type="ChEBI" id="CHEBI:57705"/>
        <dbReference type="ChEBI" id="CHEBI:67138"/>
        <dbReference type="EC" id="5.1.3.7"/>
    </reaction>
</comment>
<dbReference type="GO" id="GO:0033499">
    <property type="term" value="P:galactose catabolic process via UDP-galactose, Leloir pathway"/>
    <property type="evidence" value="ECO:0007669"/>
    <property type="project" value="TreeGrafter"/>
</dbReference>
<dbReference type="CDD" id="cd05247">
    <property type="entry name" value="UDP_G4E_1_SDR_e"/>
    <property type="match status" value="1"/>
</dbReference>
<comment type="cofactor">
    <cofactor evidence="3 9">
        <name>NAD(+)</name>
        <dbReference type="ChEBI" id="CHEBI:57540"/>
    </cofactor>
</comment>
<dbReference type="PRINTS" id="PR01713">
    <property type="entry name" value="NUCEPIMERASE"/>
</dbReference>
<gene>
    <name evidence="11" type="ORF">V9T40_012519</name>
</gene>
<evidence type="ECO:0000256" key="5">
    <source>
        <dbReference type="ARBA" id="ARBA00004947"/>
    </source>
</evidence>
<dbReference type="GO" id="GO:0003974">
    <property type="term" value="F:UDP-N-acetylglucosamine 4-epimerase activity"/>
    <property type="evidence" value="ECO:0007669"/>
    <property type="project" value="UniProtKB-EC"/>
</dbReference>
<dbReference type="AlphaFoldDB" id="A0AAN9TBA0"/>
<proteinExistence type="inferred from homology"/>
<evidence type="ECO:0000256" key="6">
    <source>
        <dbReference type="ARBA" id="ARBA00023027"/>
    </source>
</evidence>
<comment type="pathway">
    <text evidence="5 9">Carbohydrate metabolism; galactose metabolism.</text>
</comment>
<evidence type="ECO:0000259" key="10">
    <source>
        <dbReference type="Pfam" id="PF16363"/>
    </source>
</evidence>
<protein>
    <recommendedName>
        <fullName evidence="9">UDP-glucose 4-epimerase</fullName>
        <ecNumber evidence="9">5.1.3.2</ecNumber>
    </recommendedName>
</protein>
<dbReference type="Proteomes" id="UP001367676">
    <property type="component" value="Unassembled WGS sequence"/>
</dbReference>
<comment type="subunit">
    <text evidence="9">Homodimer.</text>
</comment>
<evidence type="ECO:0000256" key="1">
    <source>
        <dbReference type="ARBA" id="ARBA00000014"/>
    </source>
</evidence>